<name>A0A819U009_9BILA</name>
<gene>
    <name evidence="2" type="ORF">KXQ929_LOCUS33859</name>
</gene>
<dbReference type="AlphaFoldDB" id="A0A819U009"/>
<evidence type="ECO:0000256" key="1">
    <source>
        <dbReference type="SAM" id="Phobius"/>
    </source>
</evidence>
<feature type="transmembrane region" description="Helical" evidence="1">
    <location>
        <begin position="45"/>
        <end position="64"/>
    </location>
</feature>
<evidence type="ECO:0000313" key="3">
    <source>
        <dbReference type="Proteomes" id="UP000663868"/>
    </source>
</evidence>
<keyword evidence="1" id="KW-0472">Membrane</keyword>
<proteinExistence type="predicted"/>
<comment type="caution">
    <text evidence="2">The sequence shown here is derived from an EMBL/GenBank/DDBJ whole genome shotgun (WGS) entry which is preliminary data.</text>
</comment>
<reference evidence="2" key="1">
    <citation type="submission" date="2021-02" db="EMBL/GenBank/DDBJ databases">
        <authorList>
            <person name="Nowell W R."/>
        </authorList>
    </citation>
    <scope>NUCLEOTIDE SEQUENCE</scope>
</reference>
<keyword evidence="1" id="KW-0812">Transmembrane</keyword>
<organism evidence="2 3">
    <name type="scientific">Adineta steineri</name>
    <dbReference type="NCBI Taxonomy" id="433720"/>
    <lineage>
        <taxon>Eukaryota</taxon>
        <taxon>Metazoa</taxon>
        <taxon>Spiralia</taxon>
        <taxon>Gnathifera</taxon>
        <taxon>Rotifera</taxon>
        <taxon>Eurotatoria</taxon>
        <taxon>Bdelloidea</taxon>
        <taxon>Adinetida</taxon>
        <taxon>Adinetidae</taxon>
        <taxon>Adineta</taxon>
    </lineage>
</organism>
<dbReference type="Proteomes" id="UP000663868">
    <property type="component" value="Unassembled WGS sequence"/>
</dbReference>
<accession>A0A819U009</accession>
<evidence type="ECO:0000313" key="2">
    <source>
        <dbReference type="EMBL" id="CAF4089410.1"/>
    </source>
</evidence>
<keyword evidence="1" id="KW-1133">Transmembrane helix</keyword>
<sequence length="425" mass="48155">MNVNERIQVLKQQLKFSVQNFNIFPSIPPSTDEHQLRNQRISTRIFIILLTLSLTVLILYTSLINTTQTFDINSPTIVKYSQLYSTYPQTLTCACTQVSVNYDKFIQVNYTLHQICTSIFVQDNWISYLNNASATALFFTDDFRASGSLIFQGLNAFCQLSNQTISNRLTQFYSSQYVSASVTPLQVLHSQSQAFVSQFISSMTNDFLLSILTIRETTQSNGLFSGQLTNYGLYTESNNDVASFFYSYGVCSCASSAKCSLEFPIYDPTNSSVIFTVPGLYTGCYTVEGLLQSNLECFYNETCINQIQSYFTQYLSMNLTTLDISLLVRFHMNSTIEELVDKLMVEKWNNATIYDGYYNECQPSKCSYSYETKNSAIYIITTVIGLVGGLITVLKLIVPRAVRLIMFCIRRCTVKRNAVSPFIQA</sequence>
<evidence type="ECO:0008006" key="4">
    <source>
        <dbReference type="Google" id="ProtNLM"/>
    </source>
</evidence>
<dbReference type="EMBL" id="CAJOBB010004447">
    <property type="protein sequence ID" value="CAF4089410.1"/>
    <property type="molecule type" value="Genomic_DNA"/>
</dbReference>
<feature type="transmembrane region" description="Helical" evidence="1">
    <location>
        <begin position="376"/>
        <end position="398"/>
    </location>
</feature>
<protein>
    <recommendedName>
        <fullName evidence="4">Transmembrane protein</fullName>
    </recommendedName>
</protein>